<keyword evidence="8" id="KW-0406">Ion transport</keyword>
<feature type="repeat" description="ANK" evidence="12">
    <location>
        <begin position="334"/>
        <end position="366"/>
    </location>
</feature>
<dbReference type="GO" id="GO:0005216">
    <property type="term" value="F:monoatomic ion channel activity"/>
    <property type="evidence" value="ECO:0007669"/>
    <property type="project" value="InterPro"/>
</dbReference>
<feature type="transmembrane region" description="Helical" evidence="13">
    <location>
        <begin position="727"/>
        <end position="747"/>
    </location>
</feature>
<dbReference type="InParanoid" id="A0A6P7GXV6"/>
<feature type="repeat" description="ANK" evidence="12">
    <location>
        <begin position="370"/>
        <end position="402"/>
    </location>
</feature>
<evidence type="ECO:0000256" key="2">
    <source>
        <dbReference type="ARBA" id="ARBA00022448"/>
    </source>
</evidence>
<sequence>MVTNIKKQGSVQALQKIKTGNSVGPNDISVEVWTTLGETESRTNSRLCIDFGKENIIGSTFSRRYVFQISEFGACPKIPCNNGYYPIHEAAKNASSKTLEVFLAWGESRGCSRQEMISFYDSEGNVPLHSAVHGGDIKAVELCIKSGAKISIQQQDLSTPVHLACAQGATEIVKIMFKMQPEEKLPCLQSCDVQKMTPLHCAAMFDHPEIVEYLVSEGADINVMDKERRSPMLLAALRGGWRTVHTLIRLGADINIKDVNRRNVLHLVVMNGGRLEKFASEVSEAKSKESLLQLLNEKDINGCSPLHYASREGHIRSLENLIRLGACINLKNNNNESPLHFAARYGRYNTVRELLDSEKGTFIINESDGGGLTPLHIASQQGHTRVVQLLLNRGALLHRDHNGRNPLHLAAMNGYTQTIELLLSVHSHLLDQTDKDGNTALHLATMENQPNAIAFLLSVGCKLLYNQMDMNAIDYAIYYKFPEAALAMVTHEDRAEEILNLKSSKHPCVTLALIASMPRVFEAVQDKCITKANCKKDSKSFYIKYSFNSLQCSITTPDTEEDKPAPKREPLPALNAMVTHGRVELLAHPLSQKYLQMKWNSYGKYFHLANVTFYSVFLGFITGFASQLMQQDSDVVTPLANTTNMSHAEYVEHQKKLILAIRISPMMYISALAILVYIGINIFRESLQLYQQKFLYCMDPINLVTWLLYMSALIMVLPIFGGIMYDLQFSCASMTVFLSWFNLLLLLQRFDQVGIYVVMFLEILQTLIKVLMVFSILIIAFGLAFYILLSRGEHLSFKTIPMSLVRTFSMMLGEIDFLGTYVKPYYLTNDGQDRSFLPFPIPAFMILGLFMVLMPILLMNLLIGLAVGDIESVRRNAQLKRLAMQVVLHTELERKLPKFVLEKVDKMEIVEYPNDAKSKGYIF</sequence>
<dbReference type="RefSeq" id="XP_028150917.1">
    <property type="nucleotide sequence ID" value="XM_028295116.1"/>
</dbReference>
<keyword evidence="6 13" id="KW-1133">Transmembrane helix</keyword>
<dbReference type="InterPro" id="IPR005821">
    <property type="entry name" value="Ion_trans_dom"/>
</dbReference>
<dbReference type="InterPro" id="IPR052076">
    <property type="entry name" value="TRP_cation_channel"/>
</dbReference>
<dbReference type="PANTHER" id="PTHR47143">
    <property type="entry name" value="TRANSIENT RECEPTOR POTENTIAL CATION CHANNEL PROTEIN PAINLESS"/>
    <property type="match status" value="1"/>
</dbReference>
<dbReference type="Pfam" id="PF00023">
    <property type="entry name" value="Ank"/>
    <property type="match status" value="1"/>
</dbReference>
<keyword evidence="9 13" id="KW-0472">Membrane</keyword>
<feature type="transmembrane region" description="Helical" evidence="13">
    <location>
        <begin position="841"/>
        <end position="867"/>
    </location>
</feature>
<evidence type="ECO:0000256" key="11">
    <source>
        <dbReference type="ARBA" id="ARBA00023303"/>
    </source>
</evidence>
<dbReference type="Pfam" id="PF12796">
    <property type="entry name" value="Ank_2"/>
    <property type="match status" value="3"/>
</dbReference>
<feature type="repeat" description="ANK" evidence="12">
    <location>
        <begin position="301"/>
        <end position="333"/>
    </location>
</feature>
<keyword evidence="10" id="KW-0325">Glycoprotein</keyword>
<dbReference type="InterPro" id="IPR002110">
    <property type="entry name" value="Ankyrin_rpt"/>
</dbReference>
<dbReference type="Pfam" id="PF00520">
    <property type="entry name" value="Ion_trans"/>
    <property type="match status" value="1"/>
</dbReference>
<keyword evidence="2" id="KW-0813">Transport</keyword>
<dbReference type="Gene3D" id="1.25.40.20">
    <property type="entry name" value="Ankyrin repeat-containing domain"/>
    <property type="match status" value="3"/>
</dbReference>
<feature type="repeat" description="ANK" evidence="12">
    <location>
        <begin position="227"/>
        <end position="259"/>
    </location>
</feature>
<evidence type="ECO:0000256" key="3">
    <source>
        <dbReference type="ARBA" id="ARBA00022606"/>
    </source>
</evidence>
<keyword evidence="11" id="KW-0407">Ion channel</keyword>
<feature type="repeat" description="ANK" evidence="12">
    <location>
        <begin position="402"/>
        <end position="424"/>
    </location>
</feature>
<dbReference type="PROSITE" id="PS50297">
    <property type="entry name" value="ANK_REP_REGION"/>
    <property type="match status" value="8"/>
</dbReference>
<dbReference type="InterPro" id="IPR036770">
    <property type="entry name" value="Ankyrin_rpt-contain_sf"/>
</dbReference>
<dbReference type="PANTHER" id="PTHR47143:SF1">
    <property type="entry name" value="ION_TRANS DOMAIN-CONTAINING PROTEIN"/>
    <property type="match status" value="1"/>
</dbReference>
<feature type="transmembrane region" description="Helical" evidence="13">
    <location>
        <begin position="605"/>
        <end position="625"/>
    </location>
</feature>
<keyword evidence="5" id="KW-0677">Repeat</keyword>
<evidence type="ECO:0000256" key="9">
    <source>
        <dbReference type="ARBA" id="ARBA00023136"/>
    </source>
</evidence>
<reference evidence="15" key="1">
    <citation type="submission" date="2025-08" db="UniProtKB">
        <authorList>
            <consortium name="RefSeq"/>
        </authorList>
    </citation>
    <scope>IDENTIFICATION</scope>
    <source>
        <tissue evidence="15">Whole insect</tissue>
    </source>
</reference>
<evidence type="ECO:0000313" key="15">
    <source>
        <dbReference type="RefSeq" id="XP_028150917.1"/>
    </source>
</evidence>
<dbReference type="PROSITE" id="PS50088">
    <property type="entry name" value="ANK_REPEAT"/>
    <property type="match status" value="8"/>
</dbReference>
<dbReference type="SUPFAM" id="SSF48403">
    <property type="entry name" value="Ankyrin repeat"/>
    <property type="match status" value="2"/>
</dbReference>
<evidence type="ECO:0000256" key="8">
    <source>
        <dbReference type="ARBA" id="ARBA00023065"/>
    </source>
</evidence>
<feature type="repeat" description="ANK" evidence="12">
    <location>
        <begin position="436"/>
        <end position="460"/>
    </location>
</feature>
<evidence type="ECO:0000256" key="7">
    <source>
        <dbReference type="ARBA" id="ARBA00023043"/>
    </source>
</evidence>
<name>A0A6P7GXV6_DIAVI</name>
<proteinExistence type="predicted"/>
<feature type="transmembrane region" description="Helical" evidence="13">
    <location>
        <begin position="665"/>
        <end position="683"/>
    </location>
</feature>
<dbReference type="FunCoup" id="A0A6P7GXV6">
    <property type="interactions" value="2"/>
</dbReference>
<evidence type="ECO:0000256" key="1">
    <source>
        <dbReference type="ARBA" id="ARBA00004141"/>
    </source>
</evidence>
<accession>A0A6P7GXV6</accession>
<keyword evidence="15" id="KW-0675">Receptor</keyword>
<feature type="repeat" description="ANK" evidence="12">
    <location>
        <begin position="194"/>
        <end position="226"/>
    </location>
</feature>
<evidence type="ECO:0000256" key="6">
    <source>
        <dbReference type="ARBA" id="ARBA00022989"/>
    </source>
</evidence>
<feature type="repeat" description="ANK" evidence="12">
    <location>
        <begin position="123"/>
        <end position="155"/>
    </location>
</feature>
<keyword evidence="7 12" id="KW-0040">ANK repeat</keyword>
<evidence type="ECO:0000256" key="13">
    <source>
        <dbReference type="SAM" id="Phobius"/>
    </source>
</evidence>
<feature type="transmembrane region" description="Helical" evidence="13">
    <location>
        <begin position="703"/>
        <end position="720"/>
    </location>
</feature>
<comment type="subcellular location">
    <subcellularLocation>
        <location evidence="1">Membrane</location>
        <topology evidence="1">Multi-pass membrane protein</topology>
    </subcellularLocation>
</comment>
<evidence type="ECO:0000256" key="5">
    <source>
        <dbReference type="ARBA" id="ARBA00022737"/>
    </source>
</evidence>
<keyword evidence="4 13" id="KW-0812">Transmembrane</keyword>
<evidence type="ECO:0000256" key="4">
    <source>
        <dbReference type="ARBA" id="ARBA00022692"/>
    </source>
</evidence>
<gene>
    <name evidence="15" type="primary">LOC114344271</name>
</gene>
<dbReference type="SMART" id="SM00248">
    <property type="entry name" value="ANK"/>
    <property type="match status" value="11"/>
</dbReference>
<feature type="domain" description="Ion transport" evidence="14">
    <location>
        <begin position="668"/>
        <end position="877"/>
    </location>
</feature>
<dbReference type="GO" id="GO:0034703">
    <property type="term" value="C:cation channel complex"/>
    <property type="evidence" value="ECO:0007669"/>
    <property type="project" value="UniProtKB-ARBA"/>
</dbReference>
<evidence type="ECO:0000259" key="14">
    <source>
        <dbReference type="Pfam" id="PF00520"/>
    </source>
</evidence>
<feature type="transmembrane region" description="Helical" evidence="13">
    <location>
        <begin position="767"/>
        <end position="789"/>
    </location>
</feature>
<dbReference type="AlphaFoldDB" id="A0A6P7GXV6"/>
<keyword evidence="3" id="KW-0716">Sensory transduction</keyword>
<protein>
    <submittedName>
        <fullName evidence="15">Transient receptor potential cation channel subfamily A member 1</fullName>
    </submittedName>
</protein>
<organism evidence="15">
    <name type="scientific">Diabrotica virgifera virgifera</name>
    <name type="common">western corn rootworm</name>
    <dbReference type="NCBI Taxonomy" id="50390"/>
    <lineage>
        <taxon>Eukaryota</taxon>
        <taxon>Metazoa</taxon>
        <taxon>Ecdysozoa</taxon>
        <taxon>Arthropoda</taxon>
        <taxon>Hexapoda</taxon>
        <taxon>Insecta</taxon>
        <taxon>Pterygota</taxon>
        <taxon>Neoptera</taxon>
        <taxon>Endopterygota</taxon>
        <taxon>Coleoptera</taxon>
        <taxon>Polyphaga</taxon>
        <taxon>Cucujiformia</taxon>
        <taxon>Chrysomeloidea</taxon>
        <taxon>Chrysomelidae</taxon>
        <taxon>Galerucinae</taxon>
        <taxon>Diabroticina</taxon>
        <taxon>Diabroticites</taxon>
        <taxon>Diabrotica</taxon>
    </lineage>
</organism>
<evidence type="ECO:0000256" key="10">
    <source>
        <dbReference type="ARBA" id="ARBA00023180"/>
    </source>
</evidence>
<evidence type="ECO:0000256" key="12">
    <source>
        <dbReference type="PROSITE-ProRule" id="PRU00023"/>
    </source>
</evidence>